<feature type="transmembrane region" description="Helical" evidence="1">
    <location>
        <begin position="776"/>
        <end position="795"/>
    </location>
</feature>
<reference evidence="3" key="2">
    <citation type="submission" date="2021-04" db="EMBL/GenBank/DDBJ databases">
        <authorList>
            <person name="Gilroy R."/>
        </authorList>
    </citation>
    <scope>NUCLEOTIDE SEQUENCE</scope>
    <source>
        <strain evidence="3">ChiBcec16_6824</strain>
    </source>
</reference>
<keyword evidence="2" id="KW-0732">Signal</keyword>
<dbReference type="Proteomes" id="UP000823868">
    <property type="component" value="Unassembled WGS sequence"/>
</dbReference>
<dbReference type="PANTHER" id="PTHR35902">
    <property type="entry name" value="S-LAYER DOMAIN-LIKE PROTEIN-RELATED"/>
    <property type="match status" value="1"/>
</dbReference>
<dbReference type="PANTHER" id="PTHR35902:SF3">
    <property type="entry name" value="NPCBM-ASSOCIATED, NEW3 DOMAIN OF ALPHA-GALACTOSIDASE"/>
    <property type="match status" value="1"/>
</dbReference>
<sequence length="823" mass="87323">MNRHFFRRSGSVLLLLALLLGVLPAAAAGQGNLYITGYTVKNTADVPVGSVTKGMTVNIAVSIKDTGDGTGAVDPGTLDITKLDDSFTGGSLSVQRTSQPGAPLVYEVQLTGLTYKGVGQVLRLQVGTAGQADSYQTMEVTITEAVVYEAPQPTPAPVPTPPEPAPAPMVVISYSELKKPLEAGKEAEITVYFRNLSSTRLKSPVATFTPSDALTIQGGATSFVLDDIPGNKTASVKFKVKAAAAIPTPTQSLGVELKFNYFNNLTTVQGTAADKIAVPTQVRESVPQPPVVVTRSAVEEPIAPGQTVDLTLTFRNGGGAKLVSPVLSITPSDALVLLSDSATFLLPDIEPGRSQSVKIQIRAAKELAASSQSLSTELKFSYDNGTSVVQATATDRLVLPTQGKETVPQPLVILTRDPMDHPLSAGEEVDITLRFQNAGGTKVVSPVAAVTPSDSLMLLNDTSSFLLPDIEPGETQSITVRLKAVGELTAGSQSLSTDLKYSYFNGETMTQATLSDKVSFATNPTVKMDPSVPNVVIRDFGYGESSVAAGSRFPLTFAFENTGSVPIENVVVTVDGGESFAMNGSTNTYFFRSLSAGGKQSQKVPMRSVPGAKSGAQAVSVSFKYEYVDGTKRTQATTDIKLSVPVYQPDRFQINTPILPESINVGEEFEITMAYMNKGKDDIANLEATIEGDGVDTPARTQYLGNVTAGTNGNIGFAITPNQEGQTKIVLKISYENADQQVQVREFPLTLEAVEFIPPPDFPDEDLSTEENQFPWMWAAIGGGAGALLLLLFLVHRKKAKKAAQAESWDDWGEESSAPGGEE</sequence>
<feature type="chain" id="PRO_5039417717" description="CARDB domain-containing protein" evidence="2">
    <location>
        <begin position="28"/>
        <end position="823"/>
    </location>
</feature>
<proteinExistence type="predicted"/>
<protein>
    <recommendedName>
        <fullName evidence="5">CARDB domain-containing protein</fullName>
    </recommendedName>
</protein>
<comment type="caution">
    <text evidence="3">The sequence shown here is derived from an EMBL/GenBank/DDBJ whole genome shotgun (WGS) entry which is preliminary data.</text>
</comment>
<evidence type="ECO:0008006" key="5">
    <source>
        <dbReference type="Google" id="ProtNLM"/>
    </source>
</evidence>
<feature type="signal peptide" evidence="2">
    <location>
        <begin position="1"/>
        <end position="27"/>
    </location>
</feature>
<name>A0A9D1Y8E1_9FIRM</name>
<accession>A0A9D1Y8E1</accession>
<evidence type="ECO:0000256" key="1">
    <source>
        <dbReference type="SAM" id="Phobius"/>
    </source>
</evidence>
<keyword evidence="1" id="KW-1133">Transmembrane helix</keyword>
<evidence type="ECO:0000313" key="4">
    <source>
        <dbReference type="Proteomes" id="UP000823868"/>
    </source>
</evidence>
<keyword evidence="1" id="KW-0812">Transmembrane</keyword>
<dbReference type="AlphaFoldDB" id="A0A9D1Y8E1"/>
<evidence type="ECO:0000313" key="3">
    <source>
        <dbReference type="EMBL" id="HIY21195.1"/>
    </source>
</evidence>
<evidence type="ECO:0000256" key="2">
    <source>
        <dbReference type="SAM" id="SignalP"/>
    </source>
</evidence>
<reference evidence="3" key="1">
    <citation type="journal article" date="2021" name="PeerJ">
        <title>Extensive microbial diversity within the chicken gut microbiome revealed by metagenomics and culture.</title>
        <authorList>
            <person name="Gilroy R."/>
            <person name="Ravi A."/>
            <person name="Getino M."/>
            <person name="Pursley I."/>
            <person name="Horton D.L."/>
            <person name="Alikhan N.F."/>
            <person name="Baker D."/>
            <person name="Gharbi K."/>
            <person name="Hall N."/>
            <person name="Watson M."/>
            <person name="Adriaenssens E.M."/>
            <person name="Foster-Nyarko E."/>
            <person name="Jarju S."/>
            <person name="Secka A."/>
            <person name="Antonio M."/>
            <person name="Oren A."/>
            <person name="Chaudhuri R.R."/>
            <person name="La Ragione R."/>
            <person name="Hildebrand F."/>
            <person name="Pallen M.J."/>
        </authorList>
    </citation>
    <scope>NUCLEOTIDE SEQUENCE</scope>
    <source>
        <strain evidence="3">ChiBcec16_6824</strain>
    </source>
</reference>
<keyword evidence="1" id="KW-0472">Membrane</keyword>
<dbReference type="InterPro" id="IPR013783">
    <property type="entry name" value="Ig-like_fold"/>
</dbReference>
<dbReference type="EMBL" id="DXDX01000086">
    <property type="protein sequence ID" value="HIY21195.1"/>
    <property type="molecule type" value="Genomic_DNA"/>
</dbReference>
<gene>
    <name evidence="3" type="ORF">H9841_04755</name>
</gene>
<dbReference type="Gene3D" id="2.60.40.10">
    <property type="entry name" value="Immunoglobulins"/>
    <property type="match status" value="1"/>
</dbReference>
<organism evidence="3 4">
    <name type="scientific">Candidatus Flavonifractor merdigallinarum</name>
    <dbReference type="NCBI Taxonomy" id="2838589"/>
    <lineage>
        <taxon>Bacteria</taxon>
        <taxon>Bacillati</taxon>
        <taxon>Bacillota</taxon>
        <taxon>Clostridia</taxon>
        <taxon>Eubacteriales</taxon>
        <taxon>Oscillospiraceae</taxon>
        <taxon>Flavonifractor</taxon>
    </lineage>
</organism>